<dbReference type="EMBL" id="DXDU01000128">
    <property type="protein sequence ID" value="HIY27102.1"/>
    <property type="molecule type" value="Genomic_DNA"/>
</dbReference>
<protein>
    <submittedName>
        <fullName evidence="1">Uncharacterized protein</fullName>
    </submittedName>
</protein>
<evidence type="ECO:0000313" key="2">
    <source>
        <dbReference type="Proteomes" id="UP000823915"/>
    </source>
</evidence>
<evidence type="ECO:0000313" key="1">
    <source>
        <dbReference type="EMBL" id="HIY27102.1"/>
    </source>
</evidence>
<reference evidence="1" key="2">
    <citation type="submission" date="2021-04" db="EMBL/GenBank/DDBJ databases">
        <authorList>
            <person name="Gilroy R."/>
        </authorList>
    </citation>
    <scope>NUCLEOTIDE SEQUENCE</scope>
    <source>
        <strain evidence="1">1282</strain>
    </source>
</reference>
<comment type="caution">
    <text evidence="1">The sequence shown here is derived from an EMBL/GenBank/DDBJ whole genome shotgun (WGS) entry which is preliminary data.</text>
</comment>
<proteinExistence type="predicted"/>
<dbReference type="Proteomes" id="UP000823915">
    <property type="component" value="Unassembled WGS sequence"/>
</dbReference>
<dbReference type="InterPro" id="IPR045507">
    <property type="entry name" value="DUF6483"/>
</dbReference>
<dbReference type="AlphaFoldDB" id="A0A9D2C243"/>
<reference evidence="1" key="1">
    <citation type="journal article" date="2021" name="PeerJ">
        <title>Extensive microbial diversity within the chicken gut microbiome revealed by metagenomics and culture.</title>
        <authorList>
            <person name="Gilroy R."/>
            <person name="Ravi A."/>
            <person name="Getino M."/>
            <person name="Pursley I."/>
            <person name="Horton D.L."/>
            <person name="Alikhan N.F."/>
            <person name="Baker D."/>
            <person name="Gharbi K."/>
            <person name="Hall N."/>
            <person name="Watson M."/>
            <person name="Adriaenssens E.M."/>
            <person name="Foster-Nyarko E."/>
            <person name="Jarju S."/>
            <person name="Secka A."/>
            <person name="Antonio M."/>
            <person name="Oren A."/>
            <person name="Chaudhuri R.R."/>
            <person name="La Ragione R."/>
            <person name="Hildebrand F."/>
            <person name="Pallen M.J."/>
        </authorList>
    </citation>
    <scope>NUCLEOTIDE SEQUENCE</scope>
    <source>
        <strain evidence="1">1282</strain>
    </source>
</reference>
<name>A0A9D2C243_9FIRM</name>
<sequence length="129" mass="14824">MVTEDYILRMIQDLGRMLARLLHSGALEPEALSLPLEETEPAVLPLLEELRRQCDLGQINQAEDRLFAEVDFSDPATLPTVLGFYQYLNHYTDRQLESWDYSREEIFDGLRDCAVCYGADPQLAEAFRP</sequence>
<organism evidence="1 2">
    <name type="scientific">Candidatus Acutalibacter pullistercoris</name>
    <dbReference type="NCBI Taxonomy" id="2838418"/>
    <lineage>
        <taxon>Bacteria</taxon>
        <taxon>Bacillati</taxon>
        <taxon>Bacillota</taxon>
        <taxon>Clostridia</taxon>
        <taxon>Eubacteriales</taxon>
        <taxon>Acutalibacteraceae</taxon>
        <taxon>Acutalibacter</taxon>
    </lineage>
</organism>
<accession>A0A9D2C243</accession>
<gene>
    <name evidence="1" type="ORF">H9838_08040</name>
</gene>
<dbReference type="Pfam" id="PF20092">
    <property type="entry name" value="DUF6483"/>
    <property type="match status" value="1"/>
</dbReference>